<dbReference type="SUPFAM" id="SSF53448">
    <property type="entry name" value="Nucleotide-diphospho-sugar transferases"/>
    <property type="match status" value="1"/>
</dbReference>
<gene>
    <name evidence="3" type="ORF">FOZ61_005341</name>
</gene>
<evidence type="ECO:0000256" key="1">
    <source>
        <dbReference type="SAM" id="MobiDB-lite"/>
    </source>
</evidence>
<feature type="transmembrane region" description="Helical" evidence="2">
    <location>
        <begin position="211"/>
        <end position="234"/>
    </location>
</feature>
<reference evidence="3 4" key="1">
    <citation type="submission" date="2020-04" db="EMBL/GenBank/DDBJ databases">
        <title>Perkinsus olseni comparative genomics.</title>
        <authorList>
            <person name="Bogema D.R."/>
        </authorList>
    </citation>
    <scope>NUCLEOTIDE SEQUENCE [LARGE SCALE GENOMIC DNA]</scope>
    <source>
        <strain evidence="3">ATCC PRA-179</strain>
    </source>
</reference>
<evidence type="ECO:0000313" key="3">
    <source>
        <dbReference type="EMBL" id="KAF4658683.1"/>
    </source>
</evidence>
<dbReference type="InterPro" id="IPR029044">
    <property type="entry name" value="Nucleotide-diphossugar_trans"/>
</dbReference>
<proteinExistence type="predicted"/>
<dbReference type="Proteomes" id="UP000570595">
    <property type="component" value="Unassembled WGS sequence"/>
</dbReference>
<feature type="transmembrane region" description="Helical" evidence="2">
    <location>
        <begin position="858"/>
        <end position="881"/>
    </location>
</feature>
<dbReference type="OrthoDB" id="430114at2759"/>
<feature type="compositionally biased region" description="Polar residues" evidence="1">
    <location>
        <begin position="329"/>
        <end position="338"/>
    </location>
</feature>
<dbReference type="Gene3D" id="3.90.550.10">
    <property type="entry name" value="Spore Coat Polysaccharide Biosynthesis Protein SpsA, Chain A"/>
    <property type="match status" value="1"/>
</dbReference>
<dbReference type="Pfam" id="PF13641">
    <property type="entry name" value="Glyco_tranf_2_3"/>
    <property type="match status" value="1"/>
</dbReference>
<sequence>MGAEETGRAPLKVPKVQKPSLCPIFTRIIVLFISLTISLGTACTWWSWGYTWIIEESIGIYPIYECPQLAHTFASSLEVPDGPRCQVSLPYKTAAVAIIAENGFAVSENADLDERRGKCVIPSKAHHENDIVCYSLDYCGNTCRVSGSTQRCPDPSTLDDDEAYGAVPLQCDILVGRRQDFSPVVVTMNCADILDGSYCNNDYSVSPSNIVAMRGLVAGVGFIIIFWFVAELILRHVDINLRKEKAEGLAKMAVELPEKRAYLRAQIELRWDEEAQLAYKADSDTSSIPGTAYFAKAPTPCHQMGGPPTTTTGITPRATPRSFAGLSPVPNTSSSGHHSATPRGSGPYDSLGGSAGLMDSKVRSQLRSRDPRKRYESNAWRRRLRQWKELREQKLTTFLTKQRFRTVLLNIFFLLLIIVTLYLIIYFSPQQVKTKRTALDALFGNISIWRMSSWLDLLIFIDVMLDTFLFLIACCVVKWPRAPVFSRHLQVAMKIAVDEVTNGALEEGRGYEDEDAMDTPRVDMHGGDAVDLNLSRDSSEDTVTADFVMNQSMARDCCLMVACHMSTMTAERFDTFTTTLRSAMMVFPPGHIFVCDNGPSLHPQDHTQWAVQQVHPDINYLYIPEGNKTFAFYWCNKYWIPFLSRYSRVKDFRFAVIIDDDVPLPPDLHIPQEHLEKDHTIKAVHFPITAASPDGRPNLLVRCQDVEYKMAAVHKLLQATMSRCLSCHGAIALWDREALDEVFYEHDTVFNGEDMYMGLSLLRKRDSSKIISCAQAIVPTYAPDSWTVLFRQRVKSWELTSHKKTFSYLFEVFHPASFCHVPSIALKPYFLQELLAIVLDWLRVFLLCGLLLRDWIGLLMMTMVFTALLYFVVAVFQIVVLRERKELRSTLCTCITFPWYRLSGLLFRLGALCQNLLVYSHERTNIKIGVREDEIRDIPPCPPHPDVDWFTVWVESDPIEKSAVAPHPLPRSRRGTAASPSTVASLSSSPASLLLSGALNGQHPHPHHQQHHPQQQHSRFAVRD</sequence>
<feature type="transmembrane region" description="Helical" evidence="2">
    <location>
        <begin position="407"/>
        <end position="427"/>
    </location>
</feature>
<organism evidence="3 4">
    <name type="scientific">Perkinsus olseni</name>
    <name type="common">Perkinsus atlanticus</name>
    <dbReference type="NCBI Taxonomy" id="32597"/>
    <lineage>
        <taxon>Eukaryota</taxon>
        <taxon>Sar</taxon>
        <taxon>Alveolata</taxon>
        <taxon>Perkinsozoa</taxon>
        <taxon>Perkinsea</taxon>
        <taxon>Perkinsida</taxon>
        <taxon>Perkinsidae</taxon>
        <taxon>Perkinsus</taxon>
    </lineage>
</organism>
<keyword evidence="2" id="KW-0472">Membrane</keyword>
<keyword evidence="2" id="KW-1133">Transmembrane helix</keyword>
<name>A0A7J6LHP5_PEROL</name>
<evidence type="ECO:0008006" key="5">
    <source>
        <dbReference type="Google" id="ProtNLM"/>
    </source>
</evidence>
<dbReference type="EMBL" id="JABAHT010000299">
    <property type="protein sequence ID" value="KAF4658683.1"/>
    <property type="molecule type" value="Genomic_DNA"/>
</dbReference>
<evidence type="ECO:0000313" key="4">
    <source>
        <dbReference type="Proteomes" id="UP000570595"/>
    </source>
</evidence>
<feature type="transmembrane region" description="Helical" evidence="2">
    <location>
        <begin position="24"/>
        <end position="48"/>
    </location>
</feature>
<comment type="caution">
    <text evidence="3">The sequence shown here is derived from an EMBL/GenBank/DDBJ whole genome shotgun (WGS) entry which is preliminary data.</text>
</comment>
<feature type="region of interest" description="Disordered" evidence="1">
    <location>
        <begin position="298"/>
        <end position="356"/>
    </location>
</feature>
<dbReference type="AlphaFoldDB" id="A0A7J6LHP5"/>
<evidence type="ECO:0000256" key="2">
    <source>
        <dbReference type="SAM" id="Phobius"/>
    </source>
</evidence>
<accession>A0A7J6LHP5</accession>
<feature type="compositionally biased region" description="Low complexity" evidence="1">
    <location>
        <begin position="976"/>
        <end position="1003"/>
    </location>
</feature>
<feature type="compositionally biased region" description="Low complexity" evidence="1">
    <location>
        <begin position="305"/>
        <end position="320"/>
    </location>
</feature>
<keyword evidence="2" id="KW-0812">Transmembrane</keyword>
<feature type="region of interest" description="Disordered" evidence="1">
    <location>
        <begin position="964"/>
        <end position="1024"/>
    </location>
</feature>
<protein>
    <recommendedName>
        <fullName evidence="5">Glycosyltransferase 2-like domain-containing protein</fullName>
    </recommendedName>
</protein>